<reference evidence="8" key="2">
    <citation type="submission" date="2015-06" db="UniProtKB">
        <authorList>
            <consortium name="EnsemblMetazoa"/>
        </authorList>
    </citation>
    <scope>IDENTIFICATION</scope>
</reference>
<dbReference type="GO" id="GO:0006508">
    <property type="term" value="P:proteolysis"/>
    <property type="evidence" value="ECO:0007669"/>
    <property type="project" value="UniProtKB-KW"/>
</dbReference>
<feature type="signal peptide" evidence="6">
    <location>
        <begin position="1"/>
        <end position="18"/>
    </location>
</feature>
<dbReference type="STRING" id="36166.T1H240"/>
<feature type="chain" id="PRO_5004588686" description="Peptidase S1 domain-containing protein" evidence="6">
    <location>
        <begin position="19"/>
        <end position="186"/>
    </location>
</feature>
<evidence type="ECO:0000256" key="1">
    <source>
        <dbReference type="ARBA" id="ARBA00007664"/>
    </source>
</evidence>
<accession>T1H240</accession>
<keyword evidence="3" id="KW-0378">Hydrolase</keyword>
<keyword evidence="2" id="KW-0645">Protease</keyword>
<dbReference type="PROSITE" id="PS50240">
    <property type="entry name" value="TRYPSIN_DOM"/>
    <property type="match status" value="1"/>
</dbReference>
<dbReference type="InterPro" id="IPR043504">
    <property type="entry name" value="Peptidase_S1_PA_chymotrypsin"/>
</dbReference>
<dbReference type="SUPFAM" id="SSF50494">
    <property type="entry name" value="Trypsin-like serine proteases"/>
    <property type="match status" value="1"/>
</dbReference>
<dbReference type="InterPro" id="IPR050430">
    <property type="entry name" value="Peptidase_S1"/>
</dbReference>
<dbReference type="PRINTS" id="PR00722">
    <property type="entry name" value="CHYMOTRYPSIN"/>
</dbReference>
<evidence type="ECO:0000256" key="4">
    <source>
        <dbReference type="ARBA" id="ARBA00022825"/>
    </source>
</evidence>
<proteinExistence type="inferred from homology"/>
<reference evidence="9" key="1">
    <citation type="submission" date="2013-02" db="EMBL/GenBank/DDBJ databases">
        <authorList>
            <person name="Hughes D."/>
        </authorList>
    </citation>
    <scope>NUCLEOTIDE SEQUENCE</scope>
    <source>
        <strain>Durham</strain>
        <strain evidence="9">NC isolate 2 -- Noor lab</strain>
    </source>
</reference>
<organism evidence="8 9">
    <name type="scientific">Megaselia scalaris</name>
    <name type="common">Humpbacked fly</name>
    <name type="synonym">Phora scalaris</name>
    <dbReference type="NCBI Taxonomy" id="36166"/>
    <lineage>
        <taxon>Eukaryota</taxon>
        <taxon>Metazoa</taxon>
        <taxon>Ecdysozoa</taxon>
        <taxon>Arthropoda</taxon>
        <taxon>Hexapoda</taxon>
        <taxon>Insecta</taxon>
        <taxon>Pterygota</taxon>
        <taxon>Neoptera</taxon>
        <taxon>Endopterygota</taxon>
        <taxon>Diptera</taxon>
        <taxon>Brachycera</taxon>
        <taxon>Muscomorpha</taxon>
        <taxon>Platypezoidea</taxon>
        <taxon>Phoridae</taxon>
        <taxon>Megaseliini</taxon>
        <taxon>Megaselia</taxon>
    </lineage>
</organism>
<dbReference type="InterPro" id="IPR001314">
    <property type="entry name" value="Peptidase_S1A"/>
</dbReference>
<feature type="domain" description="Peptidase S1" evidence="7">
    <location>
        <begin position="28"/>
        <end position="186"/>
    </location>
</feature>
<dbReference type="Gene3D" id="2.40.10.10">
    <property type="entry name" value="Trypsin-like serine proteases"/>
    <property type="match status" value="1"/>
</dbReference>
<keyword evidence="6" id="KW-0732">Signal</keyword>
<dbReference type="GO" id="GO:0004252">
    <property type="term" value="F:serine-type endopeptidase activity"/>
    <property type="evidence" value="ECO:0007669"/>
    <property type="project" value="InterPro"/>
</dbReference>
<dbReference type="PANTHER" id="PTHR24276">
    <property type="entry name" value="POLYSERASE-RELATED"/>
    <property type="match status" value="1"/>
</dbReference>
<evidence type="ECO:0000313" key="8">
    <source>
        <dbReference type="EnsemblMetazoa" id="MESCA010272-PA"/>
    </source>
</evidence>
<name>T1H240_MEGSC</name>
<dbReference type="InterPro" id="IPR009003">
    <property type="entry name" value="Peptidase_S1_PA"/>
</dbReference>
<sequence>MKSIIAIIFLACVTLAFASKIGPPKGRIVNGVEAKVGQAPYIVSISDDDGESYYHSCGGIIIDKEWILTAGHCLIESGKVRVFIYAGVTDNSNRTGGQERATDYAIIHPKYPNDGSSAPYDIALLHLEKPLEFNELVKPIALPYPAEFFSGKGKLYGWGRTDLNQPSPNILQTVESDILEYEECKL</sequence>
<evidence type="ECO:0000256" key="5">
    <source>
        <dbReference type="ARBA" id="ARBA00023157"/>
    </source>
</evidence>
<dbReference type="InterPro" id="IPR018114">
    <property type="entry name" value="TRYPSIN_HIS"/>
</dbReference>
<evidence type="ECO:0000256" key="3">
    <source>
        <dbReference type="ARBA" id="ARBA00022801"/>
    </source>
</evidence>
<dbReference type="Pfam" id="PF00089">
    <property type="entry name" value="Trypsin"/>
    <property type="match status" value="1"/>
</dbReference>
<dbReference type="SMART" id="SM00020">
    <property type="entry name" value="Tryp_SPc"/>
    <property type="match status" value="1"/>
</dbReference>
<evidence type="ECO:0000313" key="9">
    <source>
        <dbReference type="Proteomes" id="UP000015102"/>
    </source>
</evidence>
<dbReference type="HOGENOM" id="CLU_006842_7_4_1"/>
<dbReference type="EnsemblMetazoa" id="MESCA010272-RA">
    <property type="protein sequence ID" value="MESCA010272-PA"/>
    <property type="gene ID" value="MESCA010272"/>
</dbReference>
<keyword evidence="9" id="KW-1185">Reference proteome</keyword>
<evidence type="ECO:0000256" key="2">
    <source>
        <dbReference type="ARBA" id="ARBA00022670"/>
    </source>
</evidence>
<dbReference type="PROSITE" id="PS00134">
    <property type="entry name" value="TRYPSIN_HIS"/>
    <property type="match status" value="1"/>
</dbReference>
<dbReference type="Proteomes" id="UP000015102">
    <property type="component" value="Unassembled WGS sequence"/>
</dbReference>
<dbReference type="OMA" id="LEYEECK"/>
<keyword evidence="5" id="KW-1015">Disulfide bond</keyword>
<dbReference type="InterPro" id="IPR001254">
    <property type="entry name" value="Trypsin_dom"/>
</dbReference>
<dbReference type="EMBL" id="CAQQ02094208">
    <property type="status" value="NOT_ANNOTATED_CDS"/>
    <property type="molecule type" value="Genomic_DNA"/>
</dbReference>
<evidence type="ECO:0000256" key="6">
    <source>
        <dbReference type="SAM" id="SignalP"/>
    </source>
</evidence>
<dbReference type="PANTHER" id="PTHR24276:SF95">
    <property type="entry name" value="PEPTIDASE S1 DOMAIN-CONTAINING PROTEIN"/>
    <property type="match status" value="1"/>
</dbReference>
<dbReference type="FunFam" id="2.40.10.10:FF:000068">
    <property type="entry name" value="transmembrane protease serine 2"/>
    <property type="match status" value="1"/>
</dbReference>
<protein>
    <recommendedName>
        <fullName evidence="7">Peptidase S1 domain-containing protein</fullName>
    </recommendedName>
</protein>
<evidence type="ECO:0000259" key="7">
    <source>
        <dbReference type="PROSITE" id="PS50240"/>
    </source>
</evidence>
<comment type="similarity">
    <text evidence="1">Belongs to the peptidase S1 family.</text>
</comment>
<keyword evidence="4" id="KW-0720">Serine protease</keyword>
<dbReference type="AlphaFoldDB" id="T1H240"/>
<dbReference type="CDD" id="cd00190">
    <property type="entry name" value="Tryp_SPc"/>
    <property type="match status" value="1"/>
</dbReference>